<dbReference type="SUPFAM" id="SSF51197">
    <property type="entry name" value="Clavaminate synthase-like"/>
    <property type="match status" value="1"/>
</dbReference>
<evidence type="ECO:0000313" key="1">
    <source>
        <dbReference type="EMBL" id="MCR6483011.1"/>
    </source>
</evidence>
<keyword evidence="1" id="KW-0223">Dioxygenase</keyword>
<protein>
    <submittedName>
        <fullName evidence="1">Phytanoyl-CoA dioxygenase family protein</fullName>
    </submittedName>
</protein>
<dbReference type="GO" id="GO:0016706">
    <property type="term" value="F:2-oxoglutarate-dependent dioxygenase activity"/>
    <property type="evidence" value="ECO:0007669"/>
    <property type="project" value="UniProtKB-ARBA"/>
</dbReference>
<dbReference type="Pfam" id="PF05721">
    <property type="entry name" value="PhyH"/>
    <property type="match status" value="1"/>
</dbReference>
<dbReference type="PANTHER" id="PTHR20883">
    <property type="entry name" value="PHYTANOYL-COA DIOXYGENASE DOMAIN CONTAINING 1"/>
    <property type="match status" value="1"/>
</dbReference>
<dbReference type="AlphaFoldDB" id="A0A9X2SJN1"/>
<dbReference type="InterPro" id="IPR008775">
    <property type="entry name" value="Phytyl_CoA_dOase-like"/>
</dbReference>
<accession>A0A9X2SJN1</accession>
<dbReference type="RefSeq" id="WP_257919624.1">
    <property type="nucleotide sequence ID" value="NZ_JAMXQV010000003.1"/>
</dbReference>
<dbReference type="Gene3D" id="2.60.120.620">
    <property type="entry name" value="q2cbj1_9rhob like domain"/>
    <property type="match status" value="1"/>
</dbReference>
<keyword evidence="2" id="KW-1185">Reference proteome</keyword>
<keyword evidence="1" id="KW-0560">Oxidoreductase</keyword>
<gene>
    <name evidence="1" type="ORF">M8542_09285</name>
</gene>
<dbReference type="GO" id="GO:0005506">
    <property type="term" value="F:iron ion binding"/>
    <property type="evidence" value="ECO:0007669"/>
    <property type="project" value="UniProtKB-ARBA"/>
</dbReference>
<name>A0A9X2SJN1_9PSEU</name>
<dbReference type="PANTHER" id="PTHR20883:SF48">
    <property type="entry name" value="ECTOINE DIOXYGENASE"/>
    <property type="match status" value="1"/>
</dbReference>
<dbReference type="Proteomes" id="UP001144096">
    <property type="component" value="Unassembled WGS sequence"/>
</dbReference>
<proteinExistence type="predicted"/>
<comment type="caution">
    <text evidence="1">The sequence shown here is derived from an EMBL/GenBank/DDBJ whole genome shotgun (WGS) entry which is preliminary data.</text>
</comment>
<reference evidence="1" key="1">
    <citation type="submission" date="2022-06" db="EMBL/GenBank/DDBJ databases">
        <title>Amycolatopsis iheyaensis sp. nov., a new species of the genus Amycolatopsis isolated from soil in Iheya island, Japan.</title>
        <authorList>
            <person name="Ngamcharungchit C."/>
            <person name="Kanto H."/>
            <person name="Take A."/>
            <person name="Intra B."/>
            <person name="Matsumoto A."/>
            <person name="Panbangred W."/>
            <person name="Inahashi Y."/>
        </authorList>
    </citation>
    <scope>NUCLEOTIDE SEQUENCE</scope>
    <source>
        <strain evidence="1">OK19-0408</strain>
    </source>
</reference>
<dbReference type="EMBL" id="JAMXQV010000003">
    <property type="protein sequence ID" value="MCR6483011.1"/>
    <property type="molecule type" value="Genomic_DNA"/>
</dbReference>
<evidence type="ECO:0000313" key="2">
    <source>
        <dbReference type="Proteomes" id="UP001144096"/>
    </source>
</evidence>
<organism evidence="1 2">
    <name type="scientific">Amycolatopsis iheyensis</name>
    <dbReference type="NCBI Taxonomy" id="2945988"/>
    <lineage>
        <taxon>Bacteria</taxon>
        <taxon>Bacillati</taxon>
        <taxon>Actinomycetota</taxon>
        <taxon>Actinomycetes</taxon>
        <taxon>Pseudonocardiales</taxon>
        <taxon>Pseudonocardiaceae</taxon>
        <taxon>Amycolatopsis</taxon>
    </lineage>
</organism>
<sequence length="263" mass="28636">MRLDEDQLDRYHRNGFLVMPALFGAREIDALRAAFAADSALPGPHRIMEPGGTEVRSLYASHRRRPEFAALVRSPRLLEPARQLVGSELYVYQFKINAKPAFGGDRWAWHQDFPAWQQADNLRAPRLVNAALFLDEVTEFNGPLLFVPGSHRAGSLGRRAGAGPGHLDPDDIAVGKAQLATLVSAHGMTAPHGPAGSVVFFHPELVHGSAVNMSPFPRKLLLVTYNDVTNPPEPRGPARPDYLVGRDTTALTTGGEPFAEALA</sequence>